<proteinExistence type="inferred from homology"/>
<comment type="caution">
    <text evidence="4">The sequence shown here is derived from an EMBL/GenBank/DDBJ whole genome shotgun (WGS) entry which is preliminary data.</text>
</comment>
<name>A0ABR6WE17_9BACT</name>
<dbReference type="RefSeq" id="WP_186740540.1">
    <property type="nucleotide sequence ID" value="NZ_VFIA01000040.1"/>
</dbReference>
<dbReference type="PRINTS" id="PR00081">
    <property type="entry name" value="GDHRDH"/>
</dbReference>
<gene>
    <name evidence="4" type="ORF">FH603_4772</name>
</gene>
<dbReference type="InterPro" id="IPR002347">
    <property type="entry name" value="SDR_fam"/>
</dbReference>
<dbReference type="EMBL" id="VFIA01000040">
    <property type="protein sequence ID" value="MBC3794245.1"/>
    <property type="molecule type" value="Genomic_DNA"/>
</dbReference>
<sequence>MQIAHKTILVTGAGSGIGRELCFQLLKKGARVAGVDINPGSLLETQTIAGVSEERFKGFALDITDKEKTDRLPQEVIRHFGTADGLINNAGIIQPFKPVNDLTMEEIHRVMNVNFYGMVYLTKAFLPLFLQRPQAHIVNISSMGGFIPFPGQTIYGAAKAAVKLFTEGLYAELRDTSVQVTVVHPGAIATNITENSGLGKPKLGDKASSSSMALSAPRAAALIIQAMEKNKFRVTVGKDAALLDVFYRVNPKWATHFIGKMMKKVLQQQTLSE</sequence>
<dbReference type="Proteomes" id="UP000700732">
    <property type="component" value="Unassembled WGS sequence"/>
</dbReference>
<accession>A0ABR6WE17</accession>
<dbReference type="PANTHER" id="PTHR44196:SF1">
    <property type="entry name" value="DEHYDROGENASE_REDUCTASE SDR FAMILY MEMBER 7B"/>
    <property type="match status" value="1"/>
</dbReference>
<dbReference type="PANTHER" id="PTHR44196">
    <property type="entry name" value="DEHYDROGENASE/REDUCTASE SDR FAMILY MEMBER 7B"/>
    <property type="match status" value="1"/>
</dbReference>
<keyword evidence="5" id="KW-1185">Reference proteome</keyword>
<dbReference type="Pfam" id="PF00106">
    <property type="entry name" value="adh_short"/>
    <property type="match status" value="1"/>
</dbReference>
<dbReference type="PRINTS" id="PR00080">
    <property type="entry name" value="SDRFAMILY"/>
</dbReference>
<organism evidence="4 5">
    <name type="scientific">Spirosoma utsteinense</name>
    <dbReference type="NCBI Taxonomy" id="2585773"/>
    <lineage>
        <taxon>Bacteria</taxon>
        <taxon>Pseudomonadati</taxon>
        <taxon>Bacteroidota</taxon>
        <taxon>Cytophagia</taxon>
        <taxon>Cytophagales</taxon>
        <taxon>Cytophagaceae</taxon>
        <taxon>Spirosoma</taxon>
    </lineage>
</organism>
<evidence type="ECO:0000313" key="5">
    <source>
        <dbReference type="Proteomes" id="UP000700732"/>
    </source>
</evidence>
<dbReference type="InterPro" id="IPR036291">
    <property type="entry name" value="NAD(P)-bd_dom_sf"/>
</dbReference>
<evidence type="ECO:0000256" key="2">
    <source>
        <dbReference type="ARBA" id="ARBA00023002"/>
    </source>
</evidence>
<evidence type="ECO:0000313" key="4">
    <source>
        <dbReference type="EMBL" id="MBC3794245.1"/>
    </source>
</evidence>
<protein>
    <submittedName>
        <fullName evidence="4">Short-subunit dehydrogenase</fullName>
    </submittedName>
</protein>
<dbReference type="SUPFAM" id="SSF51735">
    <property type="entry name" value="NAD(P)-binding Rossmann-fold domains"/>
    <property type="match status" value="1"/>
</dbReference>
<comment type="similarity">
    <text evidence="1 3">Belongs to the short-chain dehydrogenases/reductases (SDR) family.</text>
</comment>
<evidence type="ECO:0000256" key="3">
    <source>
        <dbReference type="RuleBase" id="RU000363"/>
    </source>
</evidence>
<keyword evidence="2" id="KW-0560">Oxidoreductase</keyword>
<evidence type="ECO:0000256" key="1">
    <source>
        <dbReference type="ARBA" id="ARBA00006484"/>
    </source>
</evidence>
<dbReference type="Gene3D" id="3.40.50.720">
    <property type="entry name" value="NAD(P)-binding Rossmann-like Domain"/>
    <property type="match status" value="1"/>
</dbReference>
<reference evidence="4 5" key="1">
    <citation type="submission" date="2019-06" db="EMBL/GenBank/DDBJ databases">
        <title>Spirosoma utsteinense sp. nov. isolated from Antarctic ice-free soils.</title>
        <authorList>
            <person name="Tahon G."/>
        </authorList>
    </citation>
    <scope>NUCLEOTIDE SEQUENCE [LARGE SCALE GENOMIC DNA]</scope>
    <source>
        <strain evidence="4 5">LMG 31447</strain>
    </source>
</reference>